<dbReference type="EMBL" id="VBTY01000074">
    <property type="protein sequence ID" value="MDG3494980.1"/>
    <property type="molecule type" value="Genomic_DNA"/>
</dbReference>
<proteinExistence type="predicted"/>
<accession>A0A9X4M9A2</accession>
<comment type="caution">
    <text evidence="1">The sequence shown here is derived from an EMBL/GenBank/DDBJ whole genome shotgun (WGS) entry which is preliminary data.</text>
</comment>
<evidence type="ECO:0000313" key="1">
    <source>
        <dbReference type="EMBL" id="MDG3494980.1"/>
    </source>
</evidence>
<name>A0A9X4M9A2_9CYAN</name>
<keyword evidence="2" id="KW-1185">Reference proteome</keyword>
<dbReference type="AlphaFoldDB" id="A0A9X4M9A2"/>
<reference evidence="1" key="1">
    <citation type="submission" date="2019-05" db="EMBL/GenBank/DDBJ databases">
        <title>Whole genome sequencing of Pseudanabaena catenata USMAC16.</title>
        <authorList>
            <person name="Khan Z."/>
            <person name="Omar W.M."/>
            <person name="Convey P."/>
            <person name="Merican F."/>
            <person name="Najimudin N."/>
        </authorList>
    </citation>
    <scope>NUCLEOTIDE SEQUENCE</scope>
    <source>
        <strain evidence="1">USMAC16</strain>
    </source>
</reference>
<evidence type="ECO:0000313" key="2">
    <source>
        <dbReference type="Proteomes" id="UP001152872"/>
    </source>
</evidence>
<protein>
    <submittedName>
        <fullName evidence="1">Uncharacterized protein</fullName>
    </submittedName>
</protein>
<organism evidence="1 2">
    <name type="scientific">Pseudanabaena catenata USMAC16</name>
    <dbReference type="NCBI Taxonomy" id="1855837"/>
    <lineage>
        <taxon>Bacteria</taxon>
        <taxon>Bacillati</taxon>
        <taxon>Cyanobacteriota</taxon>
        <taxon>Cyanophyceae</taxon>
        <taxon>Pseudanabaenales</taxon>
        <taxon>Pseudanabaenaceae</taxon>
        <taxon>Pseudanabaena</taxon>
    </lineage>
</organism>
<sequence>MRKTKKKLLERRVYLLGKGRISLREHNEILAIQARFSSPKPSDEQLISWAQNYITNKKGDR</sequence>
<dbReference type="RefSeq" id="WP_040688125.1">
    <property type="nucleotide sequence ID" value="NZ_VBTY01000074.1"/>
</dbReference>
<dbReference type="Proteomes" id="UP001152872">
    <property type="component" value="Unassembled WGS sequence"/>
</dbReference>
<gene>
    <name evidence="1" type="ORF">FEV09_10470</name>
</gene>